<gene>
    <name evidence="2" type="ORF">QVD17_34851</name>
</gene>
<dbReference type="EMBL" id="JAUHHV010000009">
    <property type="protein sequence ID" value="KAK1413095.1"/>
    <property type="molecule type" value="Genomic_DNA"/>
</dbReference>
<evidence type="ECO:0000313" key="3">
    <source>
        <dbReference type="Proteomes" id="UP001229421"/>
    </source>
</evidence>
<feature type="transmembrane region" description="Helical" evidence="1">
    <location>
        <begin position="38"/>
        <end position="58"/>
    </location>
</feature>
<comment type="caution">
    <text evidence="2">The sequence shown here is derived from an EMBL/GenBank/DDBJ whole genome shotgun (WGS) entry which is preliminary data.</text>
</comment>
<feature type="transmembrane region" description="Helical" evidence="1">
    <location>
        <begin position="12"/>
        <end position="32"/>
    </location>
</feature>
<keyword evidence="1" id="KW-1133">Transmembrane helix</keyword>
<evidence type="ECO:0000256" key="1">
    <source>
        <dbReference type="SAM" id="Phobius"/>
    </source>
</evidence>
<accession>A0AAD8K4T0</accession>
<dbReference type="Proteomes" id="UP001229421">
    <property type="component" value="Unassembled WGS sequence"/>
</dbReference>
<name>A0AAD8K4T0_TARER</name>
<keyword evidence="1" id="KW-0472">Membrane</keyword>
<dbReference type="AlphaFoldDB" id="A0AAD8K4T0"/>
<keyword evidence="3" id="KW-1185">Reference proteome</keyword>
<sequence length="114" mass="12768">MISSLPSKCLKPLLLGFFGIGMDVVVGVRFGFGLRGVGGGWVGFWCCYWILNPIFVYLNAMNPVFRSLSIDDTVKDEFPRPLESEFKGGFKDKVAKVRPVQPTIIYYKRNGAKV</sequence>
<reference evidence="2" key="1">
    <citation type="journal article" date="2023" name="bioRxiv">
        <title>Improved chromosome-level genome assembly for marigold (Tagetes erecta).</title>
        <authorList>
            <person name="Jiang F."/>
            <person name="Yuan L."/>
            <person name="Wang S."/>
            <person name="Wang H."/>
            <person name="Xu D."/>
            <person name="Wang A."/>
            <person name="Fan W."/>
        </authorList>
    </citation>
    <scope>NUCLEOTIDE SEQUENCE</scope>
    <source>
        <strain evidence="2">WSJ</strain>
        <tissue evidence="2">Leaf</tissue>
    </source>
</reference>
<proteinExistence type="predicted"/>
<organism evidence="2 3">
    <name type="scientific">Tagetes erecta</name>
    <name type="common">African marigold</name>
    <dbReference type="NCBI Taxonomy" id="13708"/>
    <lineage>
        <taxon>Eukaryota</taxon>
        <taxon>Viridiplantae</taxon>
        <taxon>Streptophyta</taxon>
        <taxon>Embryophyta</taxon>
        <taxon>Tracheophyta</taxon>
        <taxon>Spermatophyta</taxon>
        <taxon>Magnoliopsida</taxon>
        <taxon>eudicotyledons</taxon>
        <taxon>Gunneridae</taxon>
        <taxon>Pentapetalae</taxon>
        <taxon>asterids</taxon>
        <taxon>campanulids</taxon>
        <taxon>Asterales</taxon>
        <taxon>Asteraceae</taxon>
        <taxon>Asteroideae</taxon>
        <taxon>Heliantheae alliance</taxon>
        <taxon>Tageteae</taxon>
        <taxon>Tagetes</taxon>
    </lineage>
</organism>
<evidence type="ECO:0000313" key="2">
    <source>
        <dbReference type="EMBL" id="KAK1413095.1"/>
    </source>
</evidence>
<evidence type="ECO:0008006" key="4">
    <source>
        <dbReference type="Google" id="ProtNLM"/>
    </source>
</evidence>
<keyword evidence="1" id="KW-0812">Transmembrane</keyword>
<protein>
    <recommendedName>
        <fullName evidence="4">Transmembrane protein</fullName>
    </recommendedName>
</protein>